<evidence type="ECO:0000256" key="6">
    <source>
        <dbReference type="ARBA" id="ARBA00022840"/>
    </source>
</evidence>
<dbReference type="Gene3D" id="3.40.50.300">
    <property type="entry name" value="P-loop containing nucleotide triphosphate hydrolases"/>
    <property type="match status" value="1"/>
</dbReference>
<dbReference type="InterPro" id="IPR017871">
    <property type="entry name" value="ABC_transporter-like_CS"/>
</dbReference>
<keyword evidence="3" id="KW-1003">Cell membrane</keyword>
<dbReference type="PROSITE" id="PS50929">
    <property type="entry name" value="ABC_TM1F"/>
    <property type="match status" value="1"/>
</dbReference>
<keyword evidence="13" id="KW-1185">Reference proteome</keyword>
<dbReference type="SMART" id="SM00382">
    <property type="entry name" value="AAA"/>
    <property type="match status" value="1"/>
</dbReference>
<dbReference type="PANTHER" id="PTHR43394">
    <property type="entry name" value="ATP-DEPENDENT PERMEASE MDL1, MITOCHONDRIAL"/>
    <property type="match status" value="1"/>
</dbReference>
<dbReference type="GO" id="GO:0016887">
    <property type="term" value="F:ATP hydrolysis activity"/>
    <property type="evidence" value="ECO:0007669"/>
    <property type="project" value="InterPro"/>
</dbReference>
<dbReference type="SUPFAM" id="SSF52540">
    <property type="entry name" value="P-loop containing nucleoside triphosphate hydrolases"/>
    <property type="match status" value="1"/>
</dbReference>
<dbReference type="InterPro" id="IPR011527">
    <property type="entry name" value="ABC1_TM_dom"/>
</dbReference>
<accession>A0A927GZJ4</accession>
<dbReference type="InterPro" id="IPR036640">
    <property type="entry name" value="ABC1_TM_sf"/>
</dbReference>
<feature type="transmembrane region" description="Helical" evidence="9">
    <location>
        <begin position="64"/>
        <end position="88"/>
    </location>
</feature>
<dbReference type="PANTHER" id="PTHR43394:SF1">
    <property type="entry name" value="ATP-BINDING CASSETTE SUB-FAMILY B MEMBER 10, MITOCHONDRIAL"/>
    <property type="match status" value="1"/>
</dbReference>
<dbReference type="InterPro" id="IPR039421">
    <property type="entry name" value="Type_1_exporter"/>
</dbReference>
<dbReference type="PROSITE" id="PS50893">
    <property type="entry name" value="ABC_TRANSPORTER_2"/>
    <property type="match status" value="1"/>
</dbReference>
<keyword evidence="7 9" id="KW-1133">Transmembrane helix</keyword>
<evidence type="ECO:0000256" key="8">
    <source>
        <dbReference type="ARBA" id="ARBA00023136"/>
    </source>
</evidence>
<comment type="caution">
    <text evidence="12">The sequence shown here is derived from an EMBL/GenBank/DDBJ whole genome shotgun (WGS) entry which is preliminary data.</text>
</comment>
<evidence type="ECO:0000256" key="7">
    <source>
        <dbReference type="ARBA" id="ARBA00022989"/>
    </source>
</evidence>
<evidence type="ECO:0000259" key="11">
    <source>
        <dbReference type="PROSITE" id="PS50929"/>
    </source>
</evidence>
<dbReference type="GO" id="GO:0005524">
    <property type="term" value="F:ATP binding"/>
    <property type="evidence" value="ECO:0007669"/>
    <property type="project" value="UniProtKB-KW"/>
</dbReference>
<dbReference type="Gene3D" id="1.20.1560.10">
    <property type="entry name" value="ABC transporter type 1, transmembrane domain"/>
    <property type="match status" value="1"/>
</dbReference>
<dbReference type="SUPFAM" id="SSF90123">
    <property type="entry name" value="ABC transporter transmembrane region"/>
    <property type="match status" value="1"/>
</dbReference>
<evidence type="ECO:0000256" key="9">
    <source>
        <dbReference type="SAM" id="Phobius"/>
    </source>
</evidence>
<evidence type="ECO:0000313" key="13">
    <source>
        <dbReference type="Proteomes" id="UP000639396"/>
    </source>
</evidence>
<feature type="transmembrane region" description="Helical" evidence="9">
    <location>
        <begin position="147"/>
        <end position="178"/>
    </location>
</feature>
<dbReference type="CDD" id="cd07346">
    <property type="entry name" value="ABC_6TM_exporters"/>
    <property type="match status" value="1"/>
</dbReference>
<keyword evidence="8 9" id="KW-0472">Membrane</keyword>
<dbReference type="Pfam" id="PF00005">
    <property type="entry name" value="ABC_tran"/>
    <property type="match status" value="1"/>
</dbReference>
<dbReference type="EMBL" id="JACXJA010000008">
    <property type="protein sequence ID" value="MBD2862142.1"/>
    <property type="molecule type" value="Genomic_DNA"/>
</dbReference>
<evidence type="ECO:0000256" key="4">
    <source>
        <dbReference type="ARBA" id="ARBA00022692"/>
    </source>
</evidence>
<feature type="domain" description="ABC transporter" evidence="10">
    <location>
        <begin position="338"/>
        <end position="572"/>
    </location>
</feature>
<feature type="domain" description="ABC transmembrane type-1" evidence="11">
    <location>
        <begin position="25"/>
        <end position="307"/>
    </location>
</feature>
<evidence type="ECO:0000256" key="2">
    <source>
        <dbReference type="ARBA" id="ARBA00022448"/>
    </source>
</evidence>
<dbReference type="AlphaFoldDB" id="A0A927GZJ4"/>
<evidence type="ECO:0000256" key="3">
    <source>
        <dbReference type="ARBA" id="ARBA00022475"/>
    </source>
</evidence>
<sequence length="581" mass="66372">MKQANPKPDVRWYWQFVAPFRRNYAVMLLLMLAQCLVTLGVTGIQKFFVDDVILVGRYERLPALIAVFVVLIIVFMLLYIRVAHYVFLNRMDSKHLITRSLMDAILRLPQAVFQQERTSTYVHHMTHDADSIAQVLSNRIPRGLQHLFYVFSIFMILSQMGPMIVIVTAALIVFYVWIGKYSGPMIKRISREVNDERIQLGVVIEEGISSTREVISYNRQQWEMDKYHSGFARYFRKVMEEGRKSNLQLFMTEPTKWGIHVAVLGFGGYAVIRGDLSIGMFLVAYQYIAQLVNSFQNLFNFSMDLSRGVASADRLKTIMRQAESHSGTLRLGEPVNHIRFQQIHFTYPSQTTPVFEGLSMDIPAGHKIALVGVSGGGKSTLLQMLLRTISPQQGQVFINQQPLEQLAADDWNRRLAIVLQEPYFFPDTVRQNVTFGMDITEQEMIDACRKAQIHETIIRMTDGYDSVLGERGITMSGGQRQRLALARAMLRNPEILVLDEATSALDLETERRVMQALDQDRQGKTTILIAHRLSTIKNADLIYFLAGGQMEHCGSYKELYSRSSAFRRLAELDEEQLISSS</sequence>
<comment type="subcellular location">
    <subcellularLocation>
        <location evidence="1">Cell membrane</location>
        <topology evidence="1">Multi-pass membrane protein</topology>
    </subcellularLocation>
</comment>
<name>A0A927GZJ4_9BACL</name>
<reference evidence="12" key="1">
    <citation type="submission" date="2020-09" db="EMBL/GenBank/DDBJ databases">
        <title>A novel bacterium of genus Paenibacillus, isolated from South China Sea.</title>
        <authorList>
            <person name="Huang H."/>
            <person name="Mo K."/>
            <person name="Hu Y."/>
        </authorList>
    </citation>
    <scope>NUCLEOTIDE SEQUENCE</scope>
    <source>
        <strain evidence="12">IB182363</strain>
    </source>
</reference>
<keyword evidence="5" id="KW-0547">Nucleotide-binding</keyword>
<dbReference type="RefSeq" id="WP_190926749.1">
    <property type="nucleotide sequence ID" value="NZ_JACXJA010000008.1"/>
</dbReference>
<feature type="transmembrane region" description="Helical" evidence="9">
    <location>
        <begin position="24"/>
        <end position="44"/>
    </location>
</feature>
<keyword evidence="4 9" id="KW-0812">Transmembrane</keyword>
<evidence type="ECO:0000313" key="12">
    <source>
        <dbReference type="EMBL" id="MBD2862142.1"/>
    </source>
</evidence>
<dbReference type="GO" id="GO:0015421">
    <property type="term" value="F:ABC-type oligopeptide transporter activity"/>
    <property type="evidence" value="ECO:0007669"/>
    <property type="project" value="TreeGrafter"/>
</dbReference>
<organism evidence="12 13">
    <name type="scientific">Paenibacillus oceani</name>
    <dbReference type="NCBI Taxonomy" id="2772510"/>
    <lineage>
        <taxon>Bacteria</taxon>
        <taxon>Bacillati</taxon>
        <taxon>Bacillota</taxon>
        <taxon>Bacilli</taxon>
        <taxon>Bacillales</taxon>
        <taxon>Paenibacillaceae</taxon>
        <taxon>Paenibacillus</taxon>
    </lineage>
</organism>
<proteinExistence type="predicted"/>
<dbReference type="GO" id="GO:0005886">
    <property type="term" value="C:plasma membrane"/>
    <property type="evidence" value="ECO:0007669"/>
    <property type="project" value="UniProtKB-SubCell"/>
</dbReference>
<dbReference type="InterPro" id="IPR027417">
    <property type="entry name" value="P-loop_NTPase"/>
</dbReference>
<keyword evidence="6 12" id="KW-0067">ATP-binding</keyword>
<evidence type="ECO:0000259" key="10">
    <source>
        <dbReference type="PROSITE" id="PS50893"/>
    </source>
</evidence>
<dbReference type="InterPro" id="IPR003593">
    <property type="entry name" value="AAA+_ATPase"/>
</dbReference>
<evidence type="ECO:0000256" key="5">
    <source>
        <dbReference type="ARBA" id="ARBA00022741"/>
    </source>
</evidence>
<dbReference type="Pfam" id="PF00664">
    <property type="entry name" value="ABC_membrane"/>
    <property type="match status" value="1"/>
</dbReference>
<dbReference type="FunFam" id="3.40.50.300:FF:000221">
    <property type="entry name" value="Multidrug ABC transporter ATP-binding protein"/>
    <property type="match status" value="1"/>
</dbReference>
<dbReference type="InterPro" id="IPR003439">
    <property type="entry name" value="ABC_transporter-like_ATP-bd"/>
</dbReference>
<keyword evidence="2" id="KW-0813">Transport</keyword>
<dbReference type="Proteomes" id="UP000639396">
    <property type="component" value="Unassembled WGS sequence"/>
</dbReference>
<evidence type="ECO:0000256" key="1">
    <source>
        <dbReference type="ARBA" id="ARBA00004651"/>
    </source>
</evidence>
<dbReference type="PROSITE" id="PS00211">
    <property type="entry name" value="ABC_TRANSPORTER_1"/>
    <property type="match status" value="1"/>
</dbReference>
<gene>
    <name evidence="12" type="ORF">IDH45_09125</name>
</gene>
<protein>
    <submittedName>
        <fullName evidence="12">ABC transporter ATP-binding protein</fullName>
    </submittedName>
</protein>